<dbReference type="PANTHER" id="PTHR11306">
    <property type="entry name" value="NIEMANN PICK TYPE C2 PROTEIN NPC2-RELATED"/>
    <property type="match status" value="1"/>
</dbReference>
<comment type="caution">
    <text evidence="6">The sequence shown here is derived from an EMBL/GenBank/DDBJ whole genome shotgun (WGS) entry which is preliminary data.</text>
</comment>
<evidence type="ECO:0000313" key="6">
    <source>
        <dbReference type="EMBL" id="KAG8187412.1"/>
    </source>
</evidence>
<organism evidence="6 7">
    <name type="scientific">Oedothorax gibbosus</name>
    <dbReference type="NCBI Taxonomy" id="931172"/>
    <lineage>
        <taxon>Eukaryota</taxon>
        <taxon>Metazoa</taxon>
        <taxon>Ecdysozoa</taxon>
        <taxon>Arthropoda</taxon>
        <taxon>Chelicerata</taxon>
        <taxon>Arachnida</taxon>
        <taxon>Araneae</taxon>
        <taxon>Araneomorphae</taxon>
        <taxon>Entelegynae</taxon>
        <taxon>Araneoidea</taxon>
        <taxon>Linyphiidae</taxon>
        <taxon>Erigoninae</taxon>
        <taxon>Oedothorax</taxon>
    </lineage>
</organism>
<dbReference type="AlphaFoldDB" id="A0AAV6UUC0"/>
<dbReference type="Gene3D" id="2.60.40.770">
    <property type="match status" value="1"/>
</dbReference>
<dbReference type="InterPro" id="IPR014756">
    <property type="entry name" value="Ig_E-set"/>
</dbReference>
<evidence type="ECO:0000313" key="7">
    <source>
        <dbReference type="Proteomes" id="UP000827092"/>
    </source>
</evidence>
<evidence type="ECO:0000256" key="2">
    <source>
        <dbReference type="ARBA" id="ARBA00006370"/>
    </source>
</evidence>
<evidence type="ECO:0000259" key="5">
    <source>
        <dbReference type="SMART" id="SM00737"/>
    </source>
</evidence>
<gene>
    <name evidence="6" type="ORF">JTE90_009488</name>
</gene>
<feature type="signal peptide" evidence="4">
    <location>
        <begin position="1"/>
        <end position="17"/>
    </location>
</feature>
<evidence type="ECO:0000256" key="1">
    <source>
        <dbReference type="ARBA" id="ARBA00004613"/>
    </source>
</evidence>
<dbReference type="FunFam" id="2.60.40.770:FF:000001">
    <property type="entry name" value="NPC intracellular cholesterol transporter 2"/>
    <property type="match status" value="1"/>
</dbReference>
<sequence>MEAFLICLLACVALSTATKFEDCGSKQVTVKKVDVQDCPDGPERCTLEKDATKSISIVFEATNSSAREIEVRLYSWQNTWPWQFDDDHHDGCKGHGLQCPMKIGDTYTGDFYIMKGFPTSENVVIEWRMVDDKCNHIMCVHVPSLNGDFPFYSYLNSNNYPSPKSLDCFPYKL</sequence>
<name>A0AAV6UUC0_9ARAC</name>
<dbReference type="GO" id="GO:0032934">
    <property type="term" value="F:sterol binding"/>
    <property type="evidence" value="ECO:0007669"/>
    <property type="project" value="InterPro"/>
</dbReference>
<dbReference type="PANTHER" id="PTHR11306:SF36">
    <property type="entry name" value="NIEMANN-PICK TYPE C-2C-RELATED"/>
    <property type="match status" value="1"/>
</dbReference>
<feature type="domain" description="MD-2-related lipid-recognition" evidence="5">
    <location>
        <begin position="20"/>
        <end position="144"/>
    </location>
</feature>
<keyword evidence="4" id="KW-0732">Signal</keyword>
<keyword evidence="3" id="KW-0964">Secreted</keyword>
<evidence type="ECO:0000256" key="4">
    <source>
        <dbReference type="SAM" id="SignalP"/>
    </source>
</evidence>
<dbReference type="GO" id="GO:0005576">
    <property type="term" value="C:extracellular region"/>
    <property type="evidence" value="ECO:0007669"/>
    <property type="project" value="UniProtKB-SubCell"/>
</dbReference>
<dbReference type="SMART" id="SM00737">
    <property type="entry name" value="ML"/>
    <property type="match status" value="1"/>
</dbReference>
<dbReference type="EMBL" id="JAFNEN010000272">
    <property type="protein sequence ID" value="KAG8187412.1"/>
    <property type="molecule type" value="Genomic_DNA"/>
</dbReference>
<protein>
    <recommendedName>
        <fullName evidence="5">MD-2-related lipid-recognition domain-containing protein</fullName>
    </recommendedName>
</protein>
<dbReference type="Proteomes" id="UP000827092">
    <property type="component" value="Unassembled WGS sequence"/>
</dbReference>
<dbReference type="SUPFAM" id="SSF81296">
    <property type="entry name" value="E set domains"/>
    <property type="match status" value="1"/>
</dbReference>
<proteinExistence type="inferred from homology"/>
<reference evidence="6 7" key="1">
    <citation type="journal article" date="2022" name="Nat. Ecol. Evol.">
        <title>A masculinizing supergene underlies an exaggerated male reproductive morph in a spider.</title>
        <authorList>
            <person name="Hendrickx F."/>
            <person name="De Corte Z."/>
            <person name="Sonet G."/>
            <person name="Van Belleghem S.M."/>
            <person name="Kostlbacher S."/>
            <person name="Vangestel C."/>
        </authorList>
    </citation>
    <scope>NUCLEOTIDE SEQUENCE [LARGE SCALE GENOMIC DNA]</scope>
    <source>
        <strain evidence="6">W744_W776</strain>
    </source>
</reference>
<dbReference type="InterPro" id="IPR039670">
    <property type="entry name" value="NPC2-like"/>
</dbReference>
<dbReference type="InterPro" id="IPR003172">
    <property type="entry name" value="ML_dom"/>
</dbReference>
<evidence type="ECO:0000256" key="3">
    <source>
        <dbReference type="ARBA" id="ARBA00022525"/>
    </source>
</evidence>
<feature type="chain" id="PRO_5043563374" description="MD-2-related lipid-recognition domain-containing protein" evidence="4">
    <location>
        <begin position="18"/>
        <end position="173"/>
    </location>
</feature>
<comment type="subcellular location">
    <subcellularLocation>
        <location evidence="1">Secreted</location>
    </subcellularLocation>
</comment>
<keyword evidence="7" id="KW-1185">Reference proteome</keyword>
<comment type="similarity">
    <text evidence="2">Belongs to the NPC2 family.</text>
</comment>
<dbReference type="GO" id="GO:0015918">
    <property type="term" value="P:sterol transport"/>
    <property type="evidence" value="ECO:0007669"/>
    <property type="project" value="InterPro"/>
</dbReference>
<accession>A0AAV6UUC0</accession>
<dbReference type="Pfam" id="PF02221">
    <property type="entry name" value="E1_DerP2_DerF2"/>
    <property type="match status" value="1"/>
</dbReference>